<dbReference type="EMBL" id="FUWJ01000002">
    <property type="protein sequence ID" value="SJZ83217.1"/>
    <property type="molecule type" value="Genomic_DNA"/>
</dbReference>
<dbReference type="Gene3D" id="2.120.10.30">
    <property type="entry name" value="TolB, C-terminal domain"/>
    <property type="match status" value="1"/>
</dbReference>
<dbReference type="InterPro" id="IPR012938">
    <property type="entry name" value="Glc/Sorbosone_DH"/>
</dbReference>
<dbReference type="InterPro" id="IPR011042">
    <property type="entry name" value="6-blade_b-propeller_TolB-like"/>
</dbReference>
<evidence type="ECO:0000256" key="1">
    <source>
        <dbReference type="SAM" id="SignalP"/>
    </source>
</evidence>
<feature type="chain" id="PRO_5012775224" evidence="1">
    <location>
        <begin position="31"/>
        <end position="420"/>
    </location>
</feature>
<evidence type="ECO:0000313" key="3">
    <source>
        <dbReference type="EMBL" id="SJZ83217.1"/>
    </source>
</evidence>
<dbReference type="AlphaFoldDB" id="A0A1T4NVQ1"/>
<dbReference type="Pfam" id="PF07995">
    <property type="entry name" value="GSDH"/>
    <property type="match status" value="1"/>
</dbReference>
<gene>
    <name evidence="3" type="ORF">SAMN02745126_02475</name>
</gene>
<dbReference type="SUPFAM" id="SSF50952">
    <property type="entry name" value="Soluble quinoprotein glucose dehydrogenase"/>
    <property type="match status" value="1"/>
</dbReference>
<reference evidence="4" key="1">
    <citation type="submission" date="2017-02" db="EMBL/GenBank/DDBJ databases">
        <authorList>
            <person name="Varghese N."/>
            <person name="Submissions S."/>
        </authorList>
    </citation>
    <scope>NUCLEOTIDE SEQUENCE [LARGE SCALE GENOMIC DNA]</scope>
    <source>
        <strain evidence="4">ATCC 27094</strain>
    </source>
</reference>
<dbReference type="PANTHER" id="PTHR33546">
    <property type="entry name" value="LARGE, MULTIFUNCTIONAL SECRETED PROTEIN-RELATED"/>
    <property type="match status" value="1"/>
</dbReference>
<proteinExistence type="predicted"/>
<organism evidence="3 4">
    <name type="scientific">Enhydrobacter aerosaccus</name>
    <dbReference type="NCBI Taxonomy" id="225324"/>
    <lineage>
        <taxon>Bacteria</taxon>
        <taxon>Pseudomonadati</taxon>
        <taxon>Pseudomonadota</taxon>
        <taxon>Alphaproteobacteria</taxon>
        <taxon>Hyphomicrobiales</taxon>
        <taxon>Enhydrobacter</taxon>
    </lineage>
</organism>
<dbReference type="Proteomes" id="UP000190092">
    <property type="component" value="Unassembled WGS sequence"/>
</dbReference>
<keyword evidence="4" id="KW-1185">Reference proteome</keyword>
<dbReference type="RefSeq" id="WP_085934153.1">
    <property type="nucleotide sequence ID" value="NZ_FUWJ01000002.1"/>
</dbReference>
<keyword evidence="1" id="KW-0732">Signal</keyword>
<protein>
    <submittedName>
        <fullName evidence="3">Glucose/arabinose dehydrogenase, beta-propeller fold</fullName>
    </submittedName>
</protein>
<evidence type="ECO:0000313" key="4">
    <source>
        <dbReference type="Proteomes" id="UP000190092"/>
    </source>
</evidence>
<sequence>MRRQETALSKAYLVGAALAVLGCGSLSVQAQDLKHYESNGKDFWMHPPDDWFLGDETKDQKGLTPNAGQPLPTPAAELDKILARIKLPEGFKISVWAANVPQARQMAWGDKGTLFVGTFDKGTVSAVTEVNGKRVAKPFITGLRMPTGVAFMDHALYVIDIDKLYKYDNPEANLEKAPEARVVYDDMPPYVPHGWKYLIPDGKGWLYVPLGPPCNICLPPTSVSQYRRVNPANGTAEVVALGIRNSVGGAVDPRTGDLWFTENARDWLGDDIPSDKLNHVTRLGEHFGYPYCHQGDVVDPKFGMGHKCSEFTPPVVKLGMHVAPLGMKFYTGDQFPAEYKNGIFIAEHGSWNRHKKNGYRINFVSVSPDGKQAKDTVFAESWLDDQKILGRPADILQAPDGSLLVADDQAGAIYQISYHK</sequence>
<dbReference type="STRING" id="225324.SAMN02745126_02475"/>
<feature type="signal peptide" evidence="1">
    <location>
        <begin position="1"/>
        <end position="30"/>
    </location>
</feature>
<dbReference type="InterPro" id="IPR011041">
    <property type="entry name" value="Quinoprot_gluc/sorb_DH_b-prop"/>
</dbReference>
<evidence type="ECO:0000259" key="2">
    <source>
        <dbReference type="Pfam" id="PF07995"/>
    </source>
</evidence>
<feature type="domain" description="Glucose/Sorbosone dehydrogenase" evidence="2">
    <location>
        <begin position="230"/>
        <end position="414"/>
    </location>
</feature>
<dbReference type="OrthoDB" id="9770043at2"/>
<dbReference type="PROSITE" id="PS51257">
    <property type="entry name" value="PROKAR_LIPOPROTEIN"/>
    <property type="match status" value="1"/>
</dbReference>
<name>A0A1T4NVQ1_9HYPH</name>
<dbReference type="PANTHER" id="PTHR33546:SF1">
    <property type="entry name" value="LARGE, MULTIFUNCTIONAL SECRETED PROTEIN"/>
    <property type="match status" value="1"/>
</dbReference>
<accession>A0A1T4NVQ1</accession>